<dbReference type="AlphaFoldDB" id="A0A9P9X1H8"/>
<comment type="subcellular location">
    <subcellularLocation>
        <location evidence="1">Membrane</location>
        <topology evidence="1">Multi-pass membrane protein</topology>
    </subcellularLocation>
</comment>
<evidence type="ECO:0000256" key="2">
    <source>
        <dbReference type="ARBA" id="ARBA00022448"/>
    </source>
</evidence>
<keyword evidence="5 7" id="KW-0472">Membrane</keyword>
<evidence type="ECO:0000259" key="8">
    <source>
        <dbReference type="PROSITE" id="PS50850"/>
    </source>
</evidence>
<dbReference type="Pfam" id="PF07690">
    <property type="entry name" value="MFS_1"/>
    <property type="match status" value="1"/>
</dbReference>
<keyword evidence="3 7" id="KW-0812">Transmembrane</keyword>
<dbReference type="InterPro" id="IPR036259">
    <property type="entry name" value="MFS_trans_sf"/>
</dbReference>
<sequence>MSDGHASVSWSSLPRKDQLFLLFMIRFSEPVVRVSIGAYIYYQLKSLDPSLSSAEVITQSAYLQTAYTIAQAISSLLWGVVSDSPRGGRKLVVLTSLSGSFISCALFGFITSFKQAVFLRIFEGITNGNVAMVRTMVSEVVQEKRFQARAFALLPIATRMAIIISPLVAGWTVQLETTGQDDSFVRRHPYALPALLNAGFLLLLLIAAFLFLEETDEGQTSKSLRGRFDPGIAFSKNLLSLFRLVPFRKADDAQYSRINSEEEDGEEMGFLKETDGNDHSGASTPPGVPVTPREKNLKLPTRRIFTTNMLLVLLATLLYELHLNSVSVAMANMLVDPVSTKEAELSRVLPFRFGGGAGFRPKSLAWYSTVFGIVGIPMQIFVYPWLNQRLGCLRLWQLFYLGFPLLYFAYPYVAVIPSSTPPPSEKTGVAVWAFLVVIQTSTSLITSVVTPSQLLLANFSSPHPSALGRTHSITFFTSMAVRAASSAMAGNMYAFGSTHNLTGVIFWFSSAVSLIAIIVTRFVREGNGHEIKLLGEN</sequence>
<evidence type="ECO:0000313" key="10">
    <source>
        <dbReference type="Proteomes" id="UP001056436"/>
    </source>
</evidence>
<dbReference type="OrthoDB" id="10262656at2759"/>
<feature type="transmembrane region" description="Helical" evidence="7">
    <location>
        <begin position="149"/>
        <end position="171"/>
    </location>
</feature>
<feature type="transmembrane region" description="Helical" evidence="7">
    <location>
        <begin position="91"/>
        <end position="111"/>
    </location>
</feature>
<name>A0A9P9X1H8_9PEZI</name>
<keyword evidence="2" id="KW-0813">Transport</keyword>
<feature type="transmembrane region" description="Helical" evidence="7">
    <location>
        <begin position="501"/>
        <end position="523"/>
    </location>
</feature>
<feature type="transmembrane region" description="Helical" evidence="7">
    <location>
        <begin position="61"/>
        <end position="79"/>
    </location>
</feature>
<evidence type="ECO:0000256" key="4">
    <source>
        <dbReference type="ARBA" id="ARBA00022989"/>
    </source>
</evidence>
<evidence type="ECO:0000256" key="6">
    <source>
        <dbReference type="SAM" id="MobiDB-lite"/>
    </source>
</evidence>
<feature type="transmembrane region" description="Helical" evidence="7">
    <location>
        <begin position="191"/>
        <end position="212"/>
    </location>
</feature>
<dbReference type="Gene3D" id="1.20.1250.20">
    <property type="entry name" value="MFS general substrate transporter like domains"/>
    <property type="match status" value="1"/>
</dbReference>
<keyword evidence="4 7" id="KW-1133">Transmembrane helix</keyword>
<dbReference type="EMBL" id="SDAQ01000196">
    <property type="protein sequence ID" value="KAI3530865.1"/>
    <property type="molecule type" value="Genomic_DNA"/>
</dbReference>
<organism evidence="9 10">
    <name type="scientific">Colletotrichum abscissum</name>
    <dbReference type="NCBI Taxonomy" id="1671311"/>
    <lineage>
        <taxon>Eukaryota</taxon>
        <taxon>Fungi</taxon>
        <taxon>Dikarya</taxon>
        <taxon>Ascomycota</taxon>
        <taxon>Pezizomycotina</taxon>
        <taxon>Sordariomycetes</taxon>
        <taxon>Hypocreomycetidae</taxon>
        <taxon>Glomerellales</taxon>
        <taxon>Glomerellaceae</taxon>
        <taxon>Colletotrichum</taxon>
        <taxon>Colletotrichum acutatum species complex</taxon>
    </lineage>
</organism>
<feature type="region of interest" description="Disordered" evidence="6">
    <location>
        <begin position="256"/>
        <end position="293"/>
    </location>
</feature>
<feature type="transmembrane region" description="Helical" evidence="7">
    <location>
        <begin position="20"/>
        <end position="41"/>
    </location>
</feature>
<feature type="domain" description="Major facilitator superfamily (MFS) profile" evidence="8">
    <location>
        <begin position="21"/>
        <end position="528"/>
    </location>
</feature>
<evidence type="ECO:0000256" key="1">
    <source>
        <dbReference type="ARBA" id="ARBA00004141"/>
    </source>
</evidence>
<dbReference type="PANTHER" id="PTHR23504:SF6">
    <property type="entry name" value="MULTIDRUG TRANSPORTER, PUTATIVE (AFU_ORTHOLOGUE AFUA_4G08740)-RELATED"/>
    <property type="match status" value="1"/>
</dbReference>
<dbReference type="GO" id="GO:0016020">
    <property type="term" value="C:membrane"/>
    <property type="evidence" value="ECO:0007669"/>
    <property type="project" value="UniProtKB-SubCell"/>
</dbReference>
<dbReference type="InterPro" id="IPR020846">
    <property type="entry name" value="MFS_dom"/>
</dbReference>
<dbReference type="PANTHER" id="PTHR23504">
    <property type="entry name" value="MAJOR FACILITATOR SUPERFAMILY DOMAIN-CONTAINING PROTEIN 10"/>
    <property type="match status" value="1"/>
</dbReference>
<dbReference type="PROSITE" id="PS50850">
    <property type="entry name" value="MFS"/>
    <property type="match status" value="1"/>
</dbReference>
<dbReference type="Proteomes" id="UP001056436">
    <property type="component" value="Unassembled WGS sequence"/>
</dbReference>
<feature type="compositionally biased region" description="Basic and acidic residues" evidence="6">
    <location>
        <begin position="269"/>
        <end position="278"/>
    </location>
</feature>
<dbReference type="GO" id="GO:0022857">
    <property type="term" value="F:transmembrane transporter activity"/>
    <property type="evidence" value="ECO:0007669"/>
    <property type="project" value="InterPro"/>
</dbReference>
<keyword evidence="10" id="KW-1185">Reference proteome</keyword>
<dbReference type="InterPro" id="IPR011701">
    <property type="entry name" value="MFS"/>
</dbReference>
<feature type="transmembrane region" description="Helical" evidence="7">
    <location>
        <begin position="304"/>
        <end position="323"/>
    </location>
</feature>
<accession>A0A9P9X1H8</accession>
<feature type="transmembrane region" description="Helical" evidence="7">
    <location>
        <begin position="364"/>
        <end position="386"/>
    </location>
</feature>
<evidence type="ECO:0000256" key="5">
    <source>
        <dbReference type="ARBA" id="ARBA00023136"/>
    </source>
</evidence>
<evidence type="ECO:0000256" key="7">
    <source>
        <dbReference type="SAM" id="Phobius"/>
    </source>
</evidence>
<comment type="caution">
    <text evidence="9">The sequence shown here is derived from an EMBL/GenBank/DDBJ whole genome shotgun (WGS) entry which is preliminary data.</text>
</comment>
<dbReference type="SUPFAM" id="SSF103473">
    <property type="entry name" value="MFS general substrate transporter"/>
    <property type="match status" value="1"/>
</dbReference>
<gene>
    <name evidence="9" type="ORF">CABS02_14367</name>
</gene>
<proteinExistence type="predicted"/>
<evidence type="ECO:0000256" key="3">
    <source>
        <dbReference type="ARBA" id="ARBA00022692"/>
    </source>
</evidence>
<protein>
    <submittedName>
        <fullName evidence="9">Major facilitator superfamily transporter</fullName>
    </submittedName>
</protein>
<feature type="transmembrane region" description="Helical" evidence="7">
    <location>
        <begin position="429"/>
        <end position="452"/>
    </location>
</feature>
<evidence type="ECO:0000313" key="9">
    <source>
        <dbReference type="EMBL" id="KAI3530865.1"/>
    </source>
</evidence>
<reference evidence="9" key="1">
    <citation type="submission" date="2019-01" db="EMBL/GenBank/DDBJ databases">
        <title>Colletotrichum abscissum LGMF1257.</title>
        <authorList>
            <person name="Baroncelli R."/>
        </authorList>
    </citation>
    <scope>NUCLEOTIDE SEQUENCE</scope>
    <source>
        <strain evidence="9">Ca142</strain>
    </source>
</reference>
<feature type="transmembrane region" description="Helical" evidence="7">
    <location>
        <begin position="398"/>
        <end position="417"/>
    </location>
</feature>